<name>A0ABY8DK12_9HYPH</name>
<dbReference type="RefSeq" id="WP_280663215.1">
    <property type="nucleotide sequence ID" value="NZ_CP120374.1"/>
</dbReference>
<proteinExistence type="inferred from homology"/>
<dbReference type="NCBIfam" id="TIGR01552">
    <property type="entry name" value="phd_fam"/>
    <property type="match status" value="1"/>
</dbReference>
<evidence type="ECO:0000256" key="2">
    <source>
        <dbReference type="RuleBase" id="RU362080"/>
    </source>
</evidence>
<reference evidence="3 4" key="1">
    <citation type="submission" date="2023-03" db="EMBL/GenBank/DDBJ databases">
        <authorList>
            <person name="Kaur S."/>
            <person name="Espinosa-Saiz D."/>
            <person name="Velazquez E."/>
            <person name="Menendez E."/>
            <person name="diCenzo G.C."/>
        </authorList>
    </citation>
    <scope>NUCLEOTIDE SEQUENCE [LARGE SCALE GENOMIC DNA]</scope>
    <source>
        <strain evidence="3 4">LMG 24692</strain>
    </source>
</reference>
<dbReference type="Gene3D" id="3.40.1620.10">
    <property type="entry name" value="YefM-like domain"/>
    <property type="match status" value="1"/>
</dbReference>
<protein>
    <recommendedName>
        <fullName evidence="2">Antitoxin</fullName>
    </recommendedName>
</protein>
<gene>
    <name evidence="3" type="ORF">PZN02_004894</name>
</gene>
<evidence type="ECO:0000313" key="3">
    <source>
        <dbReference type="EMBL" id="WEX91248.1"/>
    </source>
</evidence>
<comment type="function">
    <text evidence="2">Antitoxin component of a type II toxin-antitoxin (TA) system.</text>
</comment>
<dbReference type="SUPFAM" id="SSF143120">
    <property type="entry name" value="YefM-like"/>
    <property type="match status" value="1"/>
</dbReference>
<keyword evidence="4" id="KW-1185">Reference proteome</keyword>
<accession>A0ABY8DK12</accession>
<comment type="similarity">
    <text evidence="1 2">Belongs to the phD/YefM antitoxin family.</text>
</comment>
<evidence type="ECO:0000256" key="1">
    <source>
        <dbReference type="ARBA" id="ARBA00009981"/>
    </source>
</evidence>
<dbReference type="InterPro" id="IPR036165">
    <property type="entry name" value="YefM-like_sf"/>
</dbReference>
<organism evidence="3 4">
    <name type="scientific">Sinorhizobium garamanticum</name>
    <dbReference type="NCBI Taxonomy" id="680247"/>
    <lineage>
        <taxon>Bacteria</taxon>
        <taxon>Pseudomonadati</taxon>
        <taxon>Pseudomonadota</taxon>
        <taxon>Alphaproteobacteria</taxon>
        <taxon>Hyphomicrobiales</taxon>
        <taxon>Rhizobiaceae</taxon>
        <taxon>Sinorhizobium/Ensifer group</taxon>
        <taxon>Sinorhizobium</taxon>
    </lineage>
</organism>
<dbReference type="EMBL" id="CP120374">
    <property type="protein sequence ID" value="WEX91248.1"/>
    <property type="molecule type" value="Genomic_DNA"/>
</dbReference>
<dbReference type="InterPro" id="IPR006442">
    <property type="entry name" value="Antitoxin_Phd/YefM"/>
</dbReference>
<dbReference type="Pfam" id="PF02604">
    <property type="entry name" value="PhdYeFM_antitox"/>
    <property type="match status" value="1"/>
</dbReference>
<evidence type="ECO:0000313" key="4">
    <source>
        <dbReference type="Proteomes" id="UP001229355"/>
    </source>
</evidence>
<dbReference type="Proteomes" id="UP001229355">
    <property type="component" value="Chromosome 2"/>
</dbReference>
<sequence length="77" mass="8233">MQVTIHNAKTNLSKLIEAAKAGEEVVIAKGKTPVARIVAIPQNKFTIGLLKGKVAGDGPDFFEPMSEDELALWEGKA</sequence>